<dbReference type="GeneID" id="89483388"/>
<dbReference type="Proteomes" id="UP001620295">
    <property type="component" value="Unassembled WGS sequence"/>
</dbReference>
<keyword evidence="1" id="KW-0175">Coiled coil</keyword>
<reference evidence="2 3" key="1">
    <citation type="submission" date="2024-11" db="EMBL/GenBank/DDBJ databases">
        <title>The Natural Products Discovery Center: Release of the First 8490 Sequenced Strains for Exploring Actinobacteria Biosynthetic Diversity.</title>
        <authorList>
            <person name="Kalkreuter E."/>
            <person name="Kautsar S.A."/>
            <person name="Yang D."/>
            <person name="Bader C.D."/>
            <person name="Teijaro C.N."/>
            <person name="Fluegel L."/>
            <person name="Davis C.M."/>
            <person name="Simpson J.R."/>
            <person name="Lauterbach L."/>
            <person name="Steele A.D."/>
            <person name="Gui C."/>
            <person name="Meng S."/>
            <person name="Li G."/>
            <person name="Viehrig K."/>
            <person name="Ye F."/>
            <person name="Su P."/>
            <person name="Kiefer A.F."/>
            <person name="Nichols A."/>
            <person name="Cepeda A.J."/>
            <person name="Yan W."/>
            <person name="Fan B."/>
            <person name="Jiang Y."/>
            <person name="Adhikari A."/>
            <person name="Zheng C.-J."/>
            <person name="Schuster L."/>
            <person name="Cowan T.M."/>
            <person name="Smanski M.J."/>
            <person name="Chevrette M.G."/>
            <person name="De Carvalho L.P.S."/>
            <person name="Shen B."/>
        </authorList>
    </citation>
    <scope>NUCLEOTIDE SEQUENCE [LARGE SCALE GENOMIC DNA]</scope>
    <source>
        <strain evidence="2 3">NPDC020863</strain>
    </source>
</reference>
<dbReference type="RefSeq" id="WP_060943416.1">
    <property type="nucleotide sequence ID" value="NZ_JBJDQH010000080.1"/>
</dbReference>
<gene>
    <name evidence="2" type="ORF">ACI2L5_51745</name>
</gene>
<evidence type="ECO:0000256" key="1">
    <source>
        <dbReference type="SAM" id="Coils"/>
    </source>
</evidence>
<protein>
    <submittedName>
        <fullName evidence="2">Uncharacterized protein</fullName>
    </submittedName>
</protein>
<proteinExistence type="predicted"/>
<sequence length="95" mass="11013">MTPRPEHNSSWELDQLHRDEITVAMNWVIRICQEIIRDYSHKTFWVPTGSPTSTPPTMDHLIESATGVLNKLQRQLNCAETIVSSAEQERAKRQR</sequence>
<feature type="coiled-coil region" evidence="1">
    <location>
        <begin position="62"/>
        <end position="89"/>
    </location>
</feature>
<organism evidence="2 3">
    <name type="scientific">Streptomyces milbemycinicus</name>
    <dbReference type="NCBI Taxonomy" id="476552"/>
    <lineage>
        <taxon>Bacteria</taxon>
        <taxon>Bacillati</taxon>
        <taxon>Actinomycetota</taxon>
        <taxon>Actinomycetes</taxon>
        <taxon>Kitasatosporales</taxon>
        <taxon>Streptomycetaceae</taxon>
        <taxon>Streptomyces</taxon>
    </lineage>
</organism>
<evidence type="ECO:0000313" key="2">
    <source>
        <dbReference type="EMBL" id="MFK4273262.1"/>
    </source>
</evidence>
<accession>A0ABW8M507</accession>
<evidence type="ECO:0000313" key="3">
    <source>
        <dbReference type="Proteomes" id="UP001620295"/>
    </source>
</evidence>
<comment type="caution">
    <text evidence="2">The sequence shown here is derived from an EMBL/GenBank/DDBJ whole genome shotgun (WGS) entry which is preliminary data.</text>
</comment>
<keyword evidence="3" id="KW-1185">Reference proteome</keyword>
<name>A0ABW8M507_9ACTN</name>
<dbReference type="EMBL" id="JBJDQH010000080">
    <property type="protein sequence ID" value="MFK4273262.1"/>
    <property type="molecule type" value="Genomic_DNA"/>
</dbReference>